<dbReference type="AlphaFoldDB" id="A0A022R2X1"/>
<keyword evidence="2" id="KW-1185">Reference proteome</keyword>
<organism evidence="1 2">
    <name type="scientific">Erythranthe guttata</name>
    <name type="common">Yellow monkey flower</name>
    <name type="synonym">Mimulus guttatus</name>
    <dbReference type="NCBI Taxonomy" id="4155"/>
    <lineage>
        <taxon>Eukaryota</taxon>
        <taxon>Viridiplantae</taxon>
        <taxon>Streptophyta</taxon>
        <taxon>Embryophyta</taxon>
        <taxon>Tracheophyta</taxon>
        <taxon>Spermatophyta</taxon>
        <taxon>Magnoliopsida</taxon>
        <taxon>eudicotyledons</taxon>
        <taxon>Gunneridae</taxon>
        <taxon>Pentapetalae</taxon>
        <taxon>asterids</taxon>
        <taxon>lamiids</taxon>
        <taxon>Lamiales</taxon>
        <taxon>Phrymaceae</taxon>
        <taxon>Erythranthe</taxon>
    </lineage>
</organism>
<evidence type="ECO:0000313" key="1">
    <source>
        <dbReference type="EMBL" id="EYU34319.1"/>
    </source>
</evidence>
<gene>
    <name evidence="1" type="ORF">MIMGU_mgv11b024620mg</name>
</gene>
<evidence type="ECO:0000313" key="2">
    <source>
        <dbReference type="Proteomes" id="UP000030748"/>
    </source>
</evidence>
<sequence>MCIAVGLSSGCRRWPPVRRKRWRQVTVKANVEAAIDAAKKRALLFGSRLIWEARGRRRRGRDAGGGVVGEAAVVVVELVGRQPDKQKQITSIRLTLLLRPTLRRRSEFALFLRISRNSAPCACTVPLLIHNSREREL</sequence>
<reference evidence="1 2" key="1">
    <citation type="journal article" date="2013" name="Proc. Natl. Acad. Sci. U.S.A.">
        <title>Fine-scale variation in meiotic recombination in Mimulus inferred from population shotgun sequencing.</title>
        <authorList>
            <person name="Hellsten U."/>
            <person name="Wright K.M."/>
            <person name="Jenkins J."/>
            <person name="Shu S."/>
            <person name="Yuan Y."/>
            <person name="Wessler S.R."/>
            <person name="Schmutz J."/>
            <person name="Willis J.H."/>
            <person name="Rokhsar D.S."/>
        </authorList>
    </citation>
    <scope>NUCLEOTIDE SEQUENCE [LARGE SCALE GENOMIC DNA]</scope>
    <source>
        <strain evidence="2">cv. DUN x IM62</strain>
    </source>
</reference>
<dbReference type="Proteomes" id="UP000030748">
    <property type="component" value="Unassembled WGS sequence"/>
</dbReference>
<dbReference type="EMBL" id="KI630707">
    <property type="protein sequence ID" value="EYU34319.1"/>
    <property type="molecule type" value="Genomic_DNA"/>
</dbReference>
<proteinExistence type="predicted"/>
<accession>A0A022R2X1</accession>
<name>A0A022R2X1_ERYGU</name>
<protein>
    <submittedName>
        <fullName evidence="1">Uncharacterized protein</fullName>
    </submittedName>
</protein>